<evidence type="ECO:0000313" key="1">
    <source>
        <dbReference type="EMBL" id="MBR0599713.1"/>
    </source>
</evidence>
<dbReference type="EMBL" id="JAGSND010000016">
    <property type="protein sequence ID" value="MBR0599713.1"/>
    <property type="molecule type" value="Genomic_DNA"/>
</dbReference>
<dbReference type="Proteomes" id="UP000675664">
    <property type="component" value="Unassembled WGS sequence"/>
</dbReference>
<dbReference type="RefSeq" id="WP_014314998.1">
    <property type="nucleotide sequence ID" value="NZ_JAGSND010000016.1"/>
</dbReference>
<evidence type="ECO:0000313" key="2">
    <source>
        <dbReference type="Proteomes" id="UP000675664"/>
    </source>
</evidence>
<reference evidence="1" key="1">
    <citation type="submission" date="2021-04" db="EMBL/GenBank/DDBJ databases">
        <title>Sinoanaerobacter chloroacetimidivorans sp. nov., an obligate anaerobic bacterium isolated from anaerobic sludge.</title>
        <authorList>
            <person name="Bao Y."/>
        </authorList>
    </citation>
    <scope>NUCLEOTIDE SEQUENCE</scope>
    <source>
        <strain evidence="1">BAD-6</strain>
    </source>
</reference>
<accession>A0A8J7W5G7</accession>
<keyword evidence="2" id="KW-1185">Reference proteome</keyword>
<sequence>MGRLEEFKENKQYILEDALGSITPADNREADIYSFMRSYLNDELGGVDKAELLEELAKCITGQPYDRPEAWEPFYSQKEIDELAAVMDRFIDGLTEGCAEGHLPPAKALADKAWSEISMLDEKTGNHLLDSWRRDEIYNWMSEACEASIQEALEIKNSMGGMQML</sequence>
<reference evidence="1" key="2">
    <citation type="submission" date="2021-04" db="EMBL/GenBank/DDBJ databases">
        <authorList>
            <person name="Liu J."/>
        </authorList>
    </citation>
    <scope>NUCLEOTIDE SEQUENCE</scope>
    <source>
        <strain evidence="1">BAD-6</strain>
    </source>
</reference>
<dbReference type="AlphaFoldDB" id="A0A8J7W5G7"/>
<organism evidence="1 2">
    <name type="scientific">Sinanaerobacter chloroacetimidivorans</name>
    <dbReference type="NCBI Taxonomy" id="2818044"/>
    <lineage>
        <taxon>Bacteria</taxon>
        <taxon>Bacillati</taxon>
        <taxon>Bacillota</taxon>
        <taxon>Clostridia</taxon>
        <taxon>Peptostreptococcales</taxon>
        <taxon>Anaerovoracaceae</taxon>
        <taxon>Sinanaerobacter</taxon>
    </lineage>
</organism>
<name>A0A8J7W5G7_9FIRM</name>
<comment type="caution">
    <text evidence="1">The sequence shown here is derived from an EMBL/GenBank/DDBJ whole genome shotgun (WGS) entry which is preliminary data.</text>
</comment>
<gene>
    <name evidence="1" type="ORF">KCX82_17650</name>
</gene>
<proteinExistence type="predicted"/>
<protein>
    <submittedName>
        <fullName evidence="1">Uncharacterized protein</fullName>
    </submittedName>
</protein>